<sequence>MDWTATSFIGSRHSPPSIDSRGSKTILRHRTRRLREAGLFGRNPIEKSLITANNRKFGIDEIKSVQCPFGTRYHPRRRLPTVKSGSGAVSVHGSFCCKEVDPIHLTEGNMDSKIYFNITETVF</sequence>
<dbReference type="GO" id="GO:0003676">
    <property type="term" value="F:nucleic acid binding"/>
    <property type="evidence" value="ECO:0007669"/>
    <property type="project" value="InterPro"/>
</dbReference>
<feature type="region of interest" description="Disordered" evidence="1">
    <location>
        <begin position="1"/>
        <end position="24"/>
    </location>
</feature>
<dbReference type="EMBL" id="KZ345021">
    <property type="protein sequence ID" value="PIO76933.1"/>
    <property type="molecule type" value="Genomic_DNA"/>
</dbReference>
<evidence type="ECO:0000313" key="2">
    <source>
        <dbReference type="EMBL" id="PIO76933.1"/>
    </source>
</evidence>
<proteinExistence type="predicted"/>
<protein>
    <submittedName>
        <fullName evidence="2">Uncharacterized protein</fullName>
    </submittedName>
</protein>
<reference evidence="2 3" key="1">
    <citation type="submission" date="2015-09" db="EMBL/GenBank/DDBJ databases">
        <title>Draft genome of the parasitic nematode Teladorsagia circumcincta isolate WARC Sus (inbred).</title>
        <authorList>
            <person name="Mitreva M."/>
        </authorList>
    </citation>
    <scope>NUCLEOTIDE SEQUENCE [LARGE SCALE GENOMIC DNA]</scope>
    <source>
        <strain evidence="2 3">S</strain>
    </source>
</reference>
<dbReference type="InterPro" id="IPR036397">
    <property type="entry name" value="RNaseH_sf"/>
</dbReference>
<organism evidence="2 3">
    <name type="scientific">Teladorsagia circumcincta</name>
    <name type="common">Brown stomach worm</name>
    <name type="synonym">Ostertagia circumcincta</name>
    <dbReference type="NCBI Taxonomy" id="45464"/>
    <lineage>
        <taxon>Eukaryota</taxon>
        <taxon>Metazoa</taxon>
        <taxon>Ecdysozoa</taxon>
        <taxon>Nematoda</taxon>
        <taxon>Chromadorea</taxon>
        <taxon>Rhabditida</taxon>
        <taxon>Rhabditina</taxon>
        <taxon>Rhabditomorpha</taxon>
        <taxon>Strongyloidea</taxon>
        <taxon>Trichostrongylidae</taxon>
        <taxon>Teladorsagia</taxon>
    </lineage>
</organism>
<keyword evidence="3" id="KW-1185">Reference proteome</keyword>
<dbReference type="Gene3D" id="3.30.420.10">
    <property type="entry name" value="Ribonuclease H-like superfamily/Ribonuclease H"/>
    <property type="match status" value="1"/>
</dbReference>
<name>A0A2G9V360_TELCI</name>
<dbReference type="Proteomes" id="UP000230423">
    <property type="component" value="Unassembled WGS sequence"/>
</dbReference>
<evidence type="ECO:0000256" key="1">
    <source>
        <dbReference type="SAM" id="MobiDB-lite"/>
    </source>
</evidence>
<evidence type="ECO:0000313" key="3">
    <source>
        <dbReference type="Proteomes" id="UP000230423"/>
    </source>
</evidence>
<dbReference type="AlphaFoldDB" id="A0A2G9V360"/>
<dbReference type="OrthoDB" id="4843387at2759"/>
<accession>A0A2G9V360</accession>
<gene>
    <name evidence="2" type="ORF">TELCIR_00983</name>
</gene>